<protein>
    <submittedName>
        <fullName evidence="1">Uncharacterized protein</fullName>
    </submittedName>
</protein>
<reference evidence="1 2" key="1">
    <citation type="journal article" date="2010" name="Appl. Environ. Microbiol.">
        <title>The genome sequence of the crenarchaeon Acidilobus saccharovorans supports a new order, Acidilobales, and suggests an important ecological role in terrestrial acidic hot springs.</title>
        <authorList>
            <person name="Mardanov A.V."/>
            <person name="Svetlitchnyi V.A."/>
            <person name="Beletsky A.V."/>
            <person name="Prokofeva M.I."/>
            <person name="Bonch-Osmolovskaya E.A."/>
            <person name="Ravin N.V."/>
            <person name="Skryabin K.G."/>
        </authorList>
    </citation>
    <scope>NUCLEOTIDE SEQUENCE [LARGE SCALE GENOMIC DNA]</scope>
    <source>
        <strain evidence="2">DSM 16705 / JCM 18335 / VKM B-2471 / 345-15</strain>
    </source>
</reference>
<dbReference type="EMBL" id="CP001742">
    <property type="protein sequence ID" value="ADL19714.1"/>
    <property type="molecule type" value="Genomic_DNA"/>
</dbReference>
<proteinExistence type="predicted"/>
<accession>D9Q326</accession>
<name>D9Q326_ACIS3</name>
<evidence type="ECO:0000313" key="2">
    <source>
        <dbReference type="Proteomes" id="UP000000346"/>
    </source>
</evidence>
<dbReference type="Proteomes" id="UP000000346">
    <property type="component" value="Chromosome"/>
</dbReference>
<keyword evidence="2" id="KW-1185">Reference proteome</keyword>
<evidence type="ECO:0000313" key="1">
    <source>
        <dbReference type="EMBL" id="ADL19714.1"/>
    </source>
</evidence>
<dbReference type="eggNOG" id="arCOG11636">
    <property type="taxonomic scope" value="Archaea"/>
</dbReference>
<gene>
    <name evidence="1" type="ordered locus">ASAC_1309</name>
</gene>
<sequence>MDALPRVDIGMYLVEFANIFTLSRQELMSLRDWALASGAVLVTSPSIVSVSTASGPVRLAVGVGSLISSEKPPIRWLQITSHDWVDGCPSGSKEPNYHVADSGDIKVKGVAVAIDYRDPPSLMANSMRSEAMLRSQTEGQPLLVIVDDETGKQWPLMTLREGAYEINAAEGKVRDLLEYAASLYSSCPSGV</sequence>
<dbReference type="KEGG" id="asc:ASAC_1309"/>
<dbReference type="HOGENOM" id="CLU_1418624_0_0_2"/>
<organism evidence="1 2">
    <name type="scientific">Acidilobus saccharovorans (strain DSM 16705 / JCM 18335 / VKM B-2471 / 345-15)</name>
    <dbReference type="NCBI Taxonomy" id="666510"/>
    <lineage>
        <taxon>Archaea</taxon>
        <taxon>Thermoproteota</taxon>
        <taxon>Thermoprotei</taxon>
        <taxon>Acidilobales</taxon>
        <taxon>Acidilobaceae</taxon>
        <taxon>Acidilobus</taxon>
    </lineage>
</organism>
<dbReference type="InParanoid" id="D9Q326"/>
<dbReference type="AlphaFoldDB" id="D9Q326"/>